<dbReference type="PROSITE" id="PS50222">
    <property type="entry name" value="EF_HAND_2"/>
    <property type="match status" value="1"/>
</dbReference>
<keyword evidence="1" id="KW-0472">Membrane</keyword>
<gene>
    <name evidence="3" type="ORF">ERUC_LOCUS13017</name>
</gene>
<evidence type="ECO:0000313" key="4">
    <source>
        <dbReference type="Proteomes" id="UP001642260"/>
    </source>
</evidence>
<keyword evidence="4" id="KW-1185">Reference proteome</keyword>
<name>A0ABC8JM58_ERUVS</name>
<proteinExistence type="predicted"/>
<evidence type="ECO:0000313" key="3">
    <source>
        <dbReference type="EMBL" id="CAH8334061.1"/>
    </source>
</evidence>
<dbReference type="AlphaFoldDB" id="A0ABC8JM58"/>
<dbReference type="EMBL" id="CAKOAT010123710">
    <property type="protein sequence ID" value="CAH8334061.1"/>
    <property type="molecule type" value="Genomic_DNA"/>
</dbReference>
<dbReference type="Proteomes" id="UP001642260">
    <property type="component" value="Unassembled WGS sequence"/>
</dbReference>
<dbReference type="InterPro" id="IPR002048">
    <property type="entry name" value="EF_hand_dom"/>
</dbReference>
<feature type="transmembrane region" description="Helical" evidence="1">
    <location>
        <begin position="6"/>
        <end position="27"/>
    </location>
</feature>
<reference evidence="3 4" key="1">
    <citation type="submission" date="2022-03" db="EMBL/GenBank/DDBJ databases">
        <authorList>
            <person name="Macdonald S."/>
            <person name="Ahmed S."/>
            <person name="Newling K."/>
        </authorList>
    </citation>
    <scope>NUCLEOTIDE SEQUENCE [LARGE SCALE GENOMIC DNA]</scope>
</reference>
<feature type="domain" description="EF-hand" evidence="2">
    <location>
        <begin position="95"/>
        <end position="131"/>
    </location>
</feature>
<protein>
    <recommendedName>
        <fullName evidence="2">EF-hand domain-containing protein</fullName>
    </recommendedName>
</protein>
<keyword evidence="1" id="KW-1133">Transmembrane helix</keyword>
<sequence length="139" mass="15758">MKHSYYVHAISFHAFMICHASIFSLALEAVSNSSLKFTHVLYNLSPAELCEQAIKCDRLRLRLLPPEISIISFVKIFHTITRNRKMGSSHLSESDAEEELKEIFEFVDKDQNGYTVPLRSLKSIFTAITGRDPGAAKKI</sequence>
<evidence type="ECO:0000259" key="2">
    <source>
        <dbReference type="PROSITE" id="PS50222"/>
    </source>
</evidence>
<evidence type="ECO:0000256" key="1">
    <source>
        <dbReference type="SAM" id="Phobius"/>
    </source>
</evidence>
<comment type="caution">
    <text evidence="3">The sequence shown here is derived from an EMBL/GenBank/DDBJ whole genome shotgun (WGS) entry which is preliminary data.</text>
</comment>
<keyword evidence="1" id="KW-0812">Transmembrane</keyword>
<organism evidence="3 4">
    <name type="scientific">Eruca vesicaria subsp. sativa</name>
    <name type="common">Garden rocket</name>
    <name type="synonym">Eruca sativa</name>
    <dbReference type="NCBI Taxonomy" id="29727"/>
    <lineage>
        <taxon>Eukaryota</taxon>
        <taxon>Viridiplantae</taxon>
        <taxon>Streptophyta</taxon>
        <taxon>Embryophyta</taxon>
        <taxon>Tracheophyta</taxon>
        <taxon>Spermatophyta</taxon>
        <taxon>Magnoliopsida</taxon>
        <taxon>eudicotyledons</taxon>
        <taxon>Gunneridae</taxon>
        <taxon>Pentapetalae</taxon>
        <taxon>rosids</taxon>
        <taxon>malvids</taxon>
        <taxon>Brassicales</taxon>
        <taxon>Brassicaceae</taxon>
        <taxon>Brassiceae</taxon>
        <taxon>Eruca</taxon>
    </lineage>
</organism>
<accession>A0ABC8JM58</accession>